<sequence>MSLVVLLSTVPLVSAAQTAGSLPTIRPSDVFSTEGDVLIGAVTPMHAVMHQTHVSFQQPPEQPLCTQFKSHFFLNALGLLFAVAESREDPSFLPNITVGLQIHDSCISGTQALHSTLALLSNQLRPTPNFSCGPQRLLLGVIGGMTSPESQPMAELLSVYRVPQISHGSQHPQFSNHHRFPSFLRTVPSSAHQPWLLARLLDHFKWTWVGLVGSDNGNFEQLDQQLRAQGGCVAFSSKISGPNSSIQRAATHITSTPTARVIICDCYHFHFQLLAEALEDWVVGRTWVFSTSFLYSPSVLDPRAQRLLDGSLNLAISAGTMPGLQGFLLALRPAAHPDSSLLRKLWEQLHQCKWPGLVAFPQSYREGAPMCTGLENMTVAHLAPFRLSDLSATYQAYLAARALLVAYQTLTSCSAGEGPFVGGTCAQAQAARPGCMPSQAQLLTWSSPFCPPQLLYYTQNVRFTTSAQEEIFFTREREMLTTFDIQNIKVLEAQRGQKGTVGHFNFRAPAGKELEIQEAAVTWAGGGSQVPSSVCNEKCPVGTRKSALHEKSKCCYECLPCPRGEIAPAPDSAVCKKCPGDQWPGVGKSQCIPRTLDFLSYHEPLGMVLATCAALLFLLTLAVLGIFIRHHHSPIVRANNRRLSYLLLAALALCFLCPFLFLGHPGIITCAMRQAAFGVTFTVCVSTVLAKTVVVVAAFHTTQPGIHISKWVGSRLPSTIPSVCSLIQAALCTLWVAQWPPRPMNSTEPGASITVKCDGGSVALFYTMLGYLALLALVSLLVAFPARRLPDTFNEAKHITISMLVCSCVWVSFIPAHVSTQGKDTVAVEVFAILASAAGLMCCLFFPKCYIILLHPERNTRGQVLGRQDPK</sequence>
<keyword evidence="3" id="KW-1003">Cell membrane</keyword>
<dbReference type="InParanoid" id="H0VVL4"/>
<dbReference type="Pfam" id="PF07562">
    <property type="entry name" value="NCD3G"/>
    <property type="match status" value="1"/>
</dbReference>
<feature type="chain" id="PRO_5012022776" description="G-protein coupled receptors family 3 profile domain-containing protein" evidence="13">
    <location>
        <begin position="16"/>
        <end position="871"/>
    </location>
</feature>
<dbReference type="Gene3D" id="3.40.50.2300">
    <property type="match status" value="2"/>
</dbReference>
<evidence type="ECO:0000256" key="5">
    <source>
        <dbReference type="ARBA" id="ARBA00022729"/>
    </source>
</evidence>
<name>H0VVL4_CAVPO</name>
<proteinExistence type="inferred from homology"/>
<feature type="signal peptide" evidence="13">
    <location>
        <begin position="1"/>
        <end position="15"/>
    </location>
</feature>
<dbReference type="OMA" id="VIVCDCY"/>
<accession>H0VVL4</accession>
<dbReference type="InterPro" id="IPR038550">
    <property type="entry name" value="GPCR_3_9-Cys_sf"/>
</dbReference>
<evidence type="ECO:0000313" key="16">
    <source>
        <dbReference type="Proteomes" id="UP000005447"/>
    </source>
</evidence>
<dbReference type="GeneTree" id="ENSGT00940000166404"/>
<evidence type="ECO:0000256" key="8">
    <source>
        <dbReference type="ARBA" id="ARBA00023136"/>
    </source>
</evidence>
<keyword evidence="11" id="KW-0807">Transducer</keyword>
<feature type="transmembrane region" description="Helical" evidence="12">
    <location>
        <begin position="605"/>
        <end position="628"/>
    </location>
</feature>
<dbReference type="Ensembl" id="ENSCPOT00000023320.2">
    <property type="protein sequence ID" value="ENSCPOP00000014740.2"/>
    <property type="gene ID" value="ENSCPOG00000026858.2"/>
</dbReference>
<dbReference type="FunFam" id="2.10.50.30:FF:000002">
    <property type="entry name" value="Vomeronasal 2 receptor, h1"/>
    <property type="match status" value="1"/>
</dbReference>
<evidence type="ECO:0000259" key="14">
    <source>
        <dbReference type="PROSITE" id="PS50259"/>
    </source>
</evidence>
<feature type="transmembrane region" description="Helical" evidence="12">
    <location>
        <begin position="830"/>
        <end position="853"/>
    </location>
</feature>
<dbReference type="AlphaFoldDB" id="H0VVL4"/>
<evidence type="ECO:0000256" key="2">
    <source>
        <dbReference type="ARBA" id="ARBA00007242"/>
    </source>
</evidence>
<dbReference type="EMBL" id="AAKN02049188">
    <property type="status" value="NOT_ANNOTATED_CDS"/>
    <property type="molecule type" value="Genomic_DNA"/>
</dbReference>
<dbReference type="InterPro" id="IPR000068">
    <property type="entry name" value="GPCR_3_Ca_sens_rcpt-rel"/>
</dbReference>
<dbReference type="Proteomes" id="UP000005447">
    <property type="component" value="Unassembled WGS sequence"/>
</dbReference>
<keyword evidence="4 12" id="KW-0812">Transmembrane</keyword>
<dbReference type="GO" id="GO:0004930">
    <property type="term" value="F:G protein-coupled receptor activity"/>
    <property type="evidence" value="ECO:0007669"/>
    <property type="project" value="UniProtKB-KW"/>
</dbReference>
<dbReference type="SUPFAM" id="SSF53822">
    <property type="entry name" value="Periplasmic binding protein-like I"/>
    <property type="match status" value="1"/>
</dbReference>
<dbReference type="GO" id="GO:0005886">
    <property type="term" value="C:plasma membrane"/>
    <property type="evidence" value="ECO:0007669"/>
    <property type="project" value="UniProtKB-SubCell"/>
</dbReference>
<evidence type="ECO:0000256" key="9">
    <source>
        <dbReference type="ARBA" id="ARBA00023170"/>
    </source>
</evidence>
<reference evidence="15" key="2">
    <citation type="submission" date="2025-08" db="UniProtKB">
        <authorList>
            <consortium name="Ensembl"/>
        </authorList>
    </citation>
    <scope>IDENTIFICATION</scope>
    <source>
        <strain evidence="15">2N</strain>
    </source>
</reference>
<feature type="transmembrane region" description="Helical" evidence="12">
    <location>
        <begin position="675"/>
        <end position="699"/>
    </location>
</feature>
<dbReference type="InterPro" id="IPR001828">
    <property type="entry name" value="ANF_lig-bd_rcpt"/>
</dbReference>
<dbReference type="eggNOG" id="KOG1056">
    <property type="taxonomic scope" value="Eukaryota"/>
</dbReference>
<comment type="subcellular location">
    <subcellularLocation>
        <location evidence="1">Cell membrane</location>
        <topology evidence="1">Multi-pass membrane protein</topology>
    </subcellularLocation>
</comment>
<evidence type="ECO:0000256" key="6">
    <source>
        <dbReference type="ARBA" id="ARBA00022989"/>
    </source>
</evidence>
<comment type="similarity">
    <text evidence="2">Belongs to the G-protein coupled receptor 3 family.</text>
</comment>
<feature type="domain" description="G-protein coupled receptors family 3 profile" evidence="14">
    <location>
        <begin position="605"/>
        <end position="868"/>
    </location>
</feature>
<dbReference type="PANTHER" id="PTHR24061:SF0">
    <property type="entry name" value="C-FAMILY ODORANT RECEPTOR OLFCT1"/>
    <property type="match status" value="1"/>
</dbReference>
<evidence type="ECO:0000256" key="3">
    <source>
        <dbReference type="ARBA" id="ARBA00022475"/>
    </source>
</evidence>
<reference evidence="15" key="3">
    <citation type="submission" date="2025-09" db="UniProtKB">
        <authorList>
            <consortium name="Ensembl"/>
        </authorList>
    </citation>
    <scope>IDENTIFICATION</scope>
    <source>
        <strain evidence="15">2N</strain>
    </source>
</reference>
<evidence type="ECO:0000256" key="4">
    <source>
        <dbReference type="ARBA" id="ARBA00022692"/>
    </source>
</evidence>
<evidence type="ECO:0000256" key="1">
    <source>
        <dbReference type="ARBA" id="ARBA00004651"/>
    </source>
</evidence>
<feature type="transmembrane region" description="Helical" evidence="12">
    <location>
        <begin position="643"/>
        <end position="663"/>
    </location>
</feature>
<evidence type="ECO:0000256" key="13">
    <source>
        <dbReference type="SAM" id="SignalP"/>
    </source>
</evidence>
<feature type="transmembrane region" description="Helical" evidence="12">
    <location>
        <begin position="720"/>
        <end position="737"/>
    </location>
</feature>
<feature type="transmembrane region" description="Helical" evidence="12">
    <location>
        <begin position="763"/>
        <end position="786"/>
    </location>
</feature>
<dbReference type="Gene3D" id="2.10.50.30">
    <property type="entry name" value="GPCR, family 3, nine cysteines domain"/>
    <property type="match status" value="1"/>
</dbReference>
<dbReference type="Pfam" id="PF00003">
    <property type="entry name" value="7tm_3"/>
    <property type="match status" value="1"/>
</dbReference>
<protein>
    <recommendedName>
        <fullName evidence="14">G-protein coupled receptors family 3 profile domain-containing protein</fullName>
    </recommendedName>
</protein>
<gene>
    <name evidence="15" type="primary">LOC101787631</name>
</gene>
<feature type="transmembrane region" description="Helical" evidence="12">
    <location>
        <begin position="798"/>
        <end position="818"/>
    </location>
</feature>
<dbReference type="Pfam" id="PF01094">
    <property type="entry name" value="ANF_receptor"/>
    <property type="match status" value="1"/>
</dbReference>
<keyword evidence="10" id="KW-0325">Glycoprotein</keyword>
<dbReference type="HOGENOM" id="CLU_005389_5_0_1"/>
<keyword evidence="16" id="KW-1185">Reference proteome</keyword>
<keyword evidence="7" id="KW-0297">G-protein coupled receptor</keyword>
<keyword evidence="8 12" id="KW-0472">Membrane</keyword>
<dbReference type="PROSITE" id="PS50259">
    <property type="entry name" value="G_PROTEIN_RECEP_F3_4"/>
    <property type="match status" value="1"/>
</dbReference>
<dbReference type="InterPro" id="IPR000337">
    <property type="entry name" value="GPCR_3"/>
</dbReference>
<dbReference type="InterPro" id="IPR011500">
    <property type="entry name" value="GPCR_3_9-Cys_dom"/>
</dbReference>
<keyword evidence="5 13" id="KW-0732">Signal</keyword>
<dbReference type="InterPro" id="IPR028082">
    <property type="entry name" value="Peripla_BP_I"/>
</dbReference>
<evidence type="ECO:0000256" key="10">
    <source>
        <dbReference type="ARBA" id="ARBA00023180"/>
    </source>
</evidence>
<keyword evidence="9" id="KW-0675">Receptor</keyword>
<reference evidence="16" key="1">
    <citation type="journal article" date="2011" name="Nature">
        <title>A high-resolution map of human evolutionary constraint using 29 mammals.</title>
        <authorList>
            <person name="Lindblad-Toh K."/>
            <person name="Garber M."/>
            <person name="Zuk O."/>
            <person name="Lin M.F."/>
            <person name="Parker B.J."/>
            <person name="Washietl S."/>
            <person name="Kheradpour P."/>
            <person name="Ernst J."/>
            <person name="Jordan G."/>
            <person name="Mauceli E."/>
            <person name="Ward L.D."/>
            <person name="Lowe C.B."/>
            <person name="Holloway A.K."/>
            <person name="Clamp M."/>
            <person name="Gnerre S."/>
            <person name="Alfoldi J."/>
            <person name="Beal K."/>
            <person name="Chang J."/>
            <person name="Clawson H."/>
            <person name="Cuff J."/>
            <person name="Di Palma F."/>
            <person name="Fitzgerald S."/>
            <person name="Flicek P."/>
            <person name="Guttman M."/>
            <person name="Hubisz M.J."/>
            <person name="Jaffe D.B."/>
            <person name="Jungreis I."/>
            <person name="Kent W.J."/>
            <person name="Kostka D."/>
            <person name="Lara M."/>
            <person name="Martins A.L."/>
            <person name="Massingham T."/>
            <person name="Moltke I."/>
            <person name="Raney B.J."/>
            <person name="Rasmussen M.D."/>
            <person name="Robinson J."/>
            <person name="Stark A."/>
            <person name="Vilella A.J."/>
            <person name="Wen J."/>
            <person name="Xie X."/>
            <person name="Zody M.C."/>
            <person name="Baldwin J."/>
            <person name="Bloom T."/>
            <person name="Chin C.W."/>
            <person name="Heiman D."/>
            <person name="Nicol R."/>
            <person name="Nusbaum C."/>
            <person name="Young S."/>
            <person name="Wilkinson J."/>
            <person name="Worley K.C."/>
            <person name="Kovar C.L."/>
            <person name="Muzny D.M."/>
            <person name="Gibbs R.A."/>
            <person name="Cree A."/>
            <person name="Dihn H.H."/>
            <person name="Fowler G."/>
            <person name="Jhangiani S."/>
            <person name="Joshi V."/>
            <person name="Lee S."/>
            <person name="Lewis L.R."/>
            <person name="Nazareth L.V."/>
            <person name="Okwuonu G."/>
            <person name="Santibanez J."/>
            <person name="Warren W.C."/>
            <person name="Mardis E.R."/>
            <person name="Weinstock G.M."/>
            <person name="Wilson R.K."/>
            <person name="Delehaunty K."/>
            <person name="Dooling D."/>
            <person name="Fronik C."/>
            <person name="Fulton L."/>
            <person name="Fulton B."/>
            <person name="Graves T."/>
            <person name="Minx P."/>
            <person name="Sodergren E."/>
            <person name="Birney E."/>
            <person name="Margulies E.H."/>
            <person name="Herrero J."/>
            <person name="Green E.D."/>
            <person name="Haussler D."/>
            <person name="Siepel A."/>
            <person name="Goldman N."/>
            <person name="Pollard K.S."/>
            <person name="Pedersen J.S."/>
            <person name="Lander E.S."/>
            <person name="Kellis M."/>
        </authorList>
    </citation>
    <scope>NUCLEOTIDE SEQUENCE [LARGE SCALE GENOMIC DNA]</scope>
    <source>
        <strain evidence="16">2N</strain>
    </source>
</reference>
<dbReference type="VEuPathDB" id="HostDB:ENSCPOG00000026858"/>
<dbReference type="STRING" id="10141.ENSCPOP00000014740"/>
<dbReference type="PRINTS" id="PR00248">
    <property type="entry name" value="GPCRMGR"/>
</dbReference>
<evidence type="ECO:0000256" key="12">
    <source>
        <dbReference type="SAM" id="Phobius"/>
    </source>
</evidence>
<organism evidence="15 16">
    <name type="scientific">Cavia porcellus</name>
    <name type="common">Guinea pig</name>
    <dbReference type="NCBI Taxonomy" id="10141"/>
    <lineage>
        <taxon>Eukaryota</taxon>
        <taxon>Metazoa</taxon>
        <taxon>Chordata</taxon>
        <taxon>Craniata</taxon>
        <taxon>Vertebrata</taxon>
        <taxon>Euteleostomi</taxon>
        <taxon>Mammalia</taxon>
        <taxon>Eutheria</taxon>
        <taxon>Euarchontoglires</taxon>
        <taxon>Glires</taxon>
        <taxon>Rodentia</taxon>
        <taxon>Hystricomorpha</taxon>
        <taxon>Caviidae</taxon>
        <taxon>Cavia</taxon>
    </lineage>
</organism>
<dbReference type="InterPro" id="IPR017978">
    <property type="entry name" value="GPCR_3_C"/>
</dbReference>
<evidence type="ECO:0000256" key="7">
    <source>
        <dbReference type="ARBA" id="ARBA00023040"/>
    </source>
</evidence>
<evidence type="ECO:0000313" key="15">
    <source>
        <dbReference type="Ensembl" id="ENSCPOP00000014740.2"/>
    </source>
</evidence>
<evidence type="ECO:0000256" key="11">
    <source>
        <dbReference type="ARBA" id="ARBA00023224"/>
    </source>
</evidence>
<keyword evidence="6 12" id="KW-1133">Transmembrane helix</keyword>
<dbReference type="PANTHER" id="PTHR24061">
    <property type="entry name" value="CALCIUM-SENSING RECEPTOR-RELATED"/>
    <property type="match status" value="1"/>
</dbReference>